<dbReference type="InterPro" id="IPR051082">
    <property type="entry name" value="Pentapeptide-BTB/POZ_domain"/>
</dbReference>
<sequence length="696" mass="74706">MPQDFSGQNLRGRSFKGQNLEGANFSYADIRSADFTGANLTGANFSHATAGLQKHWAIFLVCVSWLLSGVSGFFLAFVGLLIRAIFETSSLQNQVLSWTSLIVIIVAFLVILRQGFNSAIVVAFTFTFVVAFAVAIAFAVAGAVAGAVVGAVAVAGAFAGAFAIAVAGAVAVAVTVAFAVAGAGAVTVTVAFAVAGAGAGAVAGAVAVAEVLFSAYIAWRAMKADEKYALIRNIAVAFAASGGTSFRNAYLTDANFKGATLKSTDFRNANLTRTYFKKTKKLDLIRPGTTYLQNTQLRQILVTGQGQEKKFDRDDLRGVNFQQANLVDASFIGADLSQANLKDANLSRAKLAQAQLNGTDFTGATLTGAYIQDWGITTDTKFNGVRCEYVYMRLPTKENPDPLRKPDNHKEVFADGEFGDFIQPIFDTLDLYHNQGVDPRAIAISFKHLAENHPDADLRIVGMEVRGEDKFLLRAKTAATADKSQLSAEYFEIYNQLKALAEQELKALMAEKDSRIRSLENFVTQALQRPSFYSNVEQVATMTNNQGGFSVGGSIDGNLNNVQGDNNKVFQGDTNMTGDRNINTGGGNYNERIERDYIQGNYYAAGQPQSLAEAAVEIQLLLKQLEQTYPTTTTSQQMVVAAEAINRIESNPTLKKRAINAAKEGGLAALEKAIDNPAGAFIVGAIKGWQEVEAED</sequence>
<protein>
    <submittedName>
        <fullName evidence="2">Pentapeptide repeat-containing protein</fullName>
    </submittedName>
</protein>
<dbReference type="InterPro" id="IPR001646">
    <property type="entry name" value="5peptide_repeat"/>
</dbReference>
<evidence type="ECO:0000313" key="2">
    <source>
        <dbReference type="EMBL" id="MBW4566000.1"/>
    </source>
</evidence>
<feature type="transmembrane region" description="Helical" evidence="1">
    <location>
        <begin position="201"/>
        <end position="219"/>
    </location>
</feature>
<reference evidence="2" key="2">
    <citation type="journal article" date="2022" name="Microbiol. Resour. Announc.">
        <title>Metagenome Sequencing to Explore Phylogenomics of Terrestrial Cyanobacteria.</title>
        <authorList>
            <person name="Ward R.D."/>
            <person name="Stajich J.E."/>
            <person name="Johansen J.R."/>
            <person name="Huntemann M."/>
            <person name="Clum A."/>
            <person name="Foster B."/>
            <person name="Foster B."/>
            <person name="Roux S."/>
            <person name="Palaniappan K."/>
            <person name="Varghese N."/>
            <person name="Mukherjee S."/>
            <person name="Reddy T.B.K."/>
            <person name="Daum C."/>
            <person name="Copeland A."/>
            <person name="Chen I.A."/>
            <person name="Ivanova N.N."/>
            <person name="Kyrpides N.C."/>
            <person name="Shapiro N."/>
            <person name="Eloe-Fadrosh E.A."/>
            <person name="Pietrasiak N."/>
        </authorList>
    </citation>
    <scope>NUCLEOTIDE SEQUENCE</scope>
    <source>
        <strain evidence="2">JT2-VF2</strain>
    </source>
</reference>
<dbReference type="Gene3D" id="2.160.20.80">
    <property type="entry name" value="E3 ubiquitin-protein ligase SopA"/>
    <property type="match status" value="2"/>
</dbReference>
<feature type="transmembrane region" description="Helical" evidence="1">
    <location>
        <begin position="56"/>
        <end position="83"/>
    </location>
</feature>
<gene>
    <name evidence="2" type="ORF">KME32_33970</name>
</gene>
<dbReference type="Pfam" id="PF00805">
    <property type="entry name" value="Pentapeptide"/>
    <property type="match status" value="2"/>
</dbReference>
<keyword evidence="1" id="KW-0472">Membrane</keyword>
<comment type="caution">
    <text evidence="2">The sequence shown here is derived from an EMBL/GenBank/DDBJ whole genome shotgun (WGS) entry which is preliminary data.</text>
</comment>
<name>A0A951UL95_9NOST</name>
<reference evidence="2" key="1">
    <citation type="submission" date="2021-05" db="EMBL/GenBank/DDBJ databases">
        <authorList>
            <person name="Pietrasiak N."/>
            <person name="Ward R."/>
            <person name="Stajich J.E."/>
            <person name="Kurbessoian T."/>
        </authorList>
    </citation>
    <scope>NUCLEOTIDE SEQUENCE</scope>
    <source>
        <strain evidence="2">JT2-VF2</strain>
    </source>
</reference>
<organism evidence="2 3">
    <name type="scientific">Mojavia pulchra JT2-VF2</name>
    <dbReference type="NCBI Taxonomy" id="287848"/>
    <lineage>
        <taxon>Bacteria</taxon>
        <taxon>Bacillati</taxon>
        <taxon>Cyanobacteriota</taxon>
        <taxon>Cyanophyceae</taxon>
        <taxon>Nostocales</taxon>
        <taxon>Nostocaceae</taxon>
    </lineage>
</organism>
<dbReference type="Proteomes" id="UP000715781">
    <property type="component" value="Unassembled WGS sequence"/>
</dbReference>
<accession>A0A951UL95</accession>
<keyword evidence="1" id="KW-0812">Transmembrane</keyword>
<evidence type="ECO:0000313" key="3">
    <source>
        <dbReference type="Proteomes" id="UP000715781"/>
    </source>
</evidence>
<dbReference type="PANTHER" id="PTHR14136">
    <property type="entry name" value="BTB_POZ DOMAIN-CONTAINING PROTEIN KCTD9"/>
    <property type="match status" value="1"/>
</dbReference>
<feature type="transmembrane region" description="Helical" evidence="1">
    <location>
        <begin position="95"/>
        <end position="112"/>
    </location>
</feature>
<dbReference type="SUPFAM" id="SSF141571">
    <property type="entry name" value="Pentapeptide repeat-like"/>
    <property type="match status" value="1"/>
</dbReference>
<dbReference type="PANTHER" id="PTHR14136:SF17">
    <property type="entry name" value="BTB_POZ DOMAIN-CONTAINING PROTEIN KCTD9"/>
    <property type="match status" value="1"/>
</dbReference>
<feature type="transmembrane region" description="Helical" evidence="1">
    <location>
        <begin position="147"/>
        <end position="167"/>
    </location>
</feature>
<dbReference type="Pfam" id="PF13599">
    <property type="entry name" value="Pentapeptide_4"/>
    <property type="match status" value="1"/>
</dbReference>
<dbReference type="AlphaFoldDB" id="A0A951UL95"/>
<feature type="transmembrane region" description="Helical" evidence="1">
    <location>
        <begin position="174"/>
        <end position="195"/>
    </location>
</feature>
<evidence type="ECO:0000256" key="1">
    <source>
        <dbReference type="SAM" id="Phobius"/>
    </source>
</evidence>
<proteinExistence type="predicted"/>
<feature type="transmembrane region" description="Helical" evidence="1">
    <location>
        <begin position="119"/>
        <end position="141"/>
    </location>
</feature>
<dbReference type="EMBL" id="JAHHHN010000055">
    <property type="protein sequence ID" value="MBW4566000.1"/>
    <property type="molecule type" value="Genomic_DNA"/>
</dbReference>
<keyword evidence="1" id="KW-1133">Transmembrane helix</keyword>